<protein>
    <submittedName>
        <fullName evidence="2">Uncharacterized protein</fullName>
    </submittedName>
</protein>
<evidence type="ECO:0000313" key="2">
    <source>
        <dbReference type="EMBL" id="TQV95943.1"/>
    </source>
</evidence>
<dbReference type="EMBL" id="SPUK01000007">
    <property type="protein sequence ID" value="TQV95943.1"/>
    <property type="molecule type" value="Genomic_DNA"/>
</dbReference>
<feature type="compositionally biased region" description="Basic residues" evidence="1">
    <location>
        <begin position="72"/>
        <end position="82"/>
    </location>
</feature>
<feature type="region of interest" description="Disordered" evidence="1">
    <location>
        <begin position="61"/>
        <end position="82"/>
    </location>
</feature>
<name>A0A545V2L7_9HYPO</name>
<accession>A0A545V2L7</accession>
<keyword evidence="3" id="KW-1185">Reference proteome</keyword>
<dbReference type="AlphaFoldDB" id="A0A545V2L7"/>
<proteinExistence type="predicted"/>
<dbReference type="Proteomes" id="UP000315783">
    <property type="component" value="Unassembled WGS sequence"/>
</dbReference>
<gene>
    <name evidence="2" type="ORF">IF1G_05772</name>
</gene>
<reference evidence="2 3" key="1">
    <citation type="journal article" date="2019" name="Appl. Microbiol. Biotechnol.">
        <title>Genome sequence of Isaria javanica and comparative genome analysis insights into family S53 peptidase evolution in fungal entomopathogens.</title>
        <authorList>
            <person name="Lin R."/>
            <person name="Zhang X."/>
            <person name="Xin B."/>
            <person name="Zou M."/>
            <person name="Gao Y."/>
            <person name="Qin F."/>
            <person name="Hu Q."/>
            <person name="Xie B."/>
            <person name="Cheng X."/>
        </authorList>
    </citation>
    <scope>NUCLEOTIDE SEQUENCE [LARGE SCALE GENOMIC DNA]</scope>
    <source>
        <strain evidence="2 3">IJ1G</strain>
    </source>
</reference>
<evidence type="ECO:0000256" key="1">
    <source>
        <dbReference type="SAM" id="MobiDB-lite"/>
    </source>
</evidence>
<sequence length="82" mass="9130">MRRRFDLNSPSASALHCAKHLTATTWHASHHPRRLGTHGGGVHMKVDGQQCIRLEMGGEADQVGMWSQNPSKRNKKRATTSD</sequence>
<organism evidence="2 3">
    <name type="scientific">Cordyceps javanica</name>
    <dbReference type="NCBI Taxonomy" id="43265"/>
    <lineage>
        <taxon>Eukaryota</taxon>
        <taxon>Fungi</taxon>
        <taxon>Dikarya</taxon>
        <taxon>Ascomycota</taxon>
        <taxon>Pezizomycotina</taxon>
        <taxon>Sordariomycetes</taxon>
        <taxon>Hypocreomycetidae</taxon>
        <taxon>Hypocreales</taxon>
        <taxon>Cordycipitaceae</taxon>
        <taxon>Cordyceps</taxon>
    </lineage>
</organism>
<evidence type="ECO:0000313" key="3">
    <source>
        <dbReference type="Proteomes" id="UP000315783"/>
    </source>
</evidence>
<comment type="caution">
    <text evidence="2">The sequence shown here is derived from an EMBL/GenBank/DDBJ whole genome shotgun (WGS) entry which is preliminary data.</text>
</comment>